<dbReference type="OrthoDB" id="2004167at2"/>
<feature type="chain" id="PRO_5007566914" evidence="1">
    <location>
        <begin position="19"/>
        <end position="362"/>
    </location>
</feature>
<proteinExistence type="predicted"/>
<dbReference type="Pfam" id="PF00561">
    <property type="entry name" value="Abhydrolase_1"/>
    <property type="match status" value="1"/>
</dbReference>
<dbReference type="SUPFAM" id="SSF53474">
    <property type="entry name" value="alpha/beta-Hydrolases"/>
    <property type="match status" value="1"/>
</dbReference>
<evidence type="ECO:0000256" key="1">
    <source>
        <dbReference type="SAM" id="SignalP"/>
    </source>
</evidence>
<gene>
    <name evidence="3" type="ORF">BE15_39615</name>
</gene>
<dbReference type="AlphaFoldDB" id="A0A150QN55"/>
<feature type="domain" description="AB hydrolase-1" evidence="2">
    <location>
        <begin position="74"/>
        <end position="205"/>
    </location>
</feature>
<sequence>MSAGLGGCAILASLSLLAGCGAAEEQFDPWGTGDVITGAGGGSGSGVWTGGPDGEDGPGGVGGGWPSGKLGPPYPIVLAHGFFGFEDFAGAGYVSYFYNLKQTLAEGGEAVYTPSVDPFNSSTYRGAQLLARIEAILAETGHEKVNIIAHSQGGLDARVVAHERPDLVASVVTVATPHLGSKVADIALQLVAHERLQDVLDDLLNAIGAPLYDQIGNETSVFASLEQFSTPGIAEFNAEYTDAPGVFYASFGGRTDHAIGGSDCLALDPAPFVAQFDEGLDPVHPLLSLTETILDGGFGESIANDGLVRARDARWGNFWGCLPADHFDEIGQLFGQSPGAGNTWLYIDFYRAVIERLRQEGF</sequence>
<accession>A0A150QN55</accession>
<evidence type="ECO:0000313" key="3">
    <source>
        <dbReference type="EMBL" id="KYF69411.1"/>
    </source>
</evidence>
<feature type="signal peptide" evidence="1">
    <location>
        <begin position="1"/>
        <end position="18"/>
    </location>
</feature>
<keyword evidence="1" id="KW-0732">Signal</keyword>
<dbReference type="Proteomes" id="UP000075260">
    <property type="component" value="Unassembled WGS sequence"/>
</dbReference>
<protein>
    <submittedName>
        <fullName evidence="3">Lipase</fullName>
    </submittedName>
</protein>
<evidence type="ECO:0000259" key="2">
    <source>
        <dbReference type="Pfam" id="PF00561"/>
    </source>
</evidence>
<reference evidence="3 4" key="1">
    <citation type="submission" date="2014-02" db="EMBL/GenBank/DDBJ databases">
        <title>The small core and large imbalanced accessory genome model reveals a collaborative survival strategy of Sorangium cellulosum strains in nature.</title>
        <authorList>
            <person name="Han K."/>
            <person name="Peng R."/>
            <person name="Blom J."/>
            <person name="Li Y.-Z."/>
        </authorList>
    </citation>
    <scope>NUCLEOTIDE SEQUENCE [LARGE SCALE GENOMIC DNA]</scope>
    <source>
        <strain evidence="3 4">So0008-312</strain>
    </source>
</reference>
<dbReference type="EMBL" id="JEMA01000472">
    <property type="protein sequence ID" value="KYF69411.1"/>
    <property type="molecule type" value="Genomic_DNA"/>
</dbReference>
<name>A0A150QN55_SORCE</name>
<dbReference type="InterPro" id="IPR029058">
    <property type="entry name" value="AB_hydrolase_fold"/>
</dbReference>
<comment type="caution">
    <text evidence="3">The sequence shown here is derived from an EMBL/GenBank/DDBJ whole genome shotgun (WGS) entry which is preliminary data.</text>
</comment>
<evidence type="ECO:0000313" key="4">
    <source>
        <dbReference type="Proteomes" id="UP000075260"/>
    </source>
</evidence>
<dbReference type="Gene3D" id="3.40.50.1820">
    <property type="entry name" value="alpha/beta hydrolase"/>
    <property type="match status" value="1"/>
</dbReference>
<dbReference type="InterPro" id="IPR000073">
    <property type="entry name" value="AB_hydrolase_1"/>
</dbReference>
<organism evidence="3 4">
    <name type="scientific">Sorangium cellulosum</name>
    <name type="common">Polyangium cellulosum</name>
    <dbReference type="NCBI Taxonomy" id="56"/>
    <lineage>
        <taxon>Bacteria</taxon>
        <taxon>Pseudomonadati</taxon>
        <taxon>Myxococcota</taxon>
        <taxon>Polyangia</taxon>
        <taxon>Polyangiales</taxon>
        <taxon>Polyangiaceae</taxon>
        <taxon>Sorangium</taxon>
    </lineage>
</organism>